<evidence type="ECO:0000313" key="2">
    <source>
        <dbReference type="Proteomes" id="UP001341840"/>
    </source>
</evidence>
<proteinExistence type="predicted"/>
<protein>
    <submittedName>
        <fullName evidence="1">Uncharacterized protein</fullName>
    </submittedName>
</protein>
<reference evidence="1 2" key="1">
    <citation type="journal article" date="2023" name="Plants (Basel)">
        <title>Bridging the Gap: Combining Genomics and Transcriptomics Approaches to Understand Stylosanthes scabra, an Orphan Legume from the Brazilian Caatinga.</title>
        <authorList>
            <person name="Ferreira-Neto J.R.C."/>
            <person name="da Silva M.D."/>
            <person name="Binneck E."/>
            <person name="de Melo N.F."/>
            <person name="da Silva R.H."/>
            <person name="de Melo A.L.T.M."/>
            <person name="Pandolfi V."/>
            <person name="Bustamante F.O."/>
            <person name="Brasileiro-Vidal A.C."/>
            <person name="Benko-Iseppon A.M."/>
        </authorList>
    </citation>
    <scope>NUCLEOTIDE SEQUENCE [LARGE SCALE GENOMIC DNA]</scope>
    <source>
        <tissue evidence="1">Leaves</tissue>
    </source>
</reference>
<dbReference type="EMBL" id="JASCZI010242647">
    <property type="protein sequence ID" value="MED6211698.1"/>
    <property type="molecule type" value="Genomic_DNA"/>
</dbReference>
<accession>A0ABU6YRZ5</accession>
<dbReference type="Proteomes" id="UP001341840">
    <property type="component" value="Unassembled WGS sequence"/>
</dbReference>
<comment type="caution">
    <text evidence="1">The sequence shown here is derived from an EMBL/GenBank/DDBJ whole genome shotgun (WGS) entry which is preliminary data.</text>
</comment>
<evidence type="ECO:0000313" key="1">
    <source>
        <dbReference type="EMBL" id="MED6211698.1"/>
    </source>
</evidence>
<dbReference type="PROSITE" id="PS51257">
    <property type="entry name" value="PROKAR_LIPOPROTEIN"/>
    <property type="match status" value="1"/>
</dbReference>
<sequence>MEGLKFKSECPTNEFIMGRTWWINSASTICSCGGHPLSIAMHDTILERVVPSPFGVSLPRDNNDVCDLGNNHSFGELAVVMVGTSQPPPP</sequence>
<name>A0ABU6YRZ5_9FABA</name>
<gene>
    <name evidence="1" type="ORF">PIB30_076189</name>
</gene>
<keyword evidence="2" id="KW-1185">Reference proteome</keyword>
<organism evidence="1 2">
    <name type="scientific">Stylosanthes scabra</name>
    <dbReference type="NCBI Taxonomy" id="79078"/>
    <lineage>
        <taxon>Eukaryota</taxon>
        <taxon>Viridiplantae</taxon>
        <taxon>Streptophyta</taxon>
        <taxon>Embryophyta</taxon>
        <taxon>Tracheophyta</taxon>
        <taxon>Spermatophyta</taxon>
        <taxon>Magnoliopsida</taxon>
        <taxon>eudicotyledons</taxon>
        <taxon>Gunneridae</taxon>
        <taxon>Pentapetalae</taxon>
        <taxon>rosids</taxon>
        <taxon>fabids</taxon>
        <taxon>Fabales</taxon>
        <taxon>Fabaceae</taxon>
        <taxon>Papilionoideae</taxon>
        <taxon>50 kb inversion clade</taxon>
        <taxon>dalbergioids sensu lato</taxon>
        <taxon>Dalbergieae</taxon>
        <taxon>Pterocarpus clade</taxon>
        <taxon>Stylosanthes</taxon>
    </lineage>
</organism>